<feature type="transmembrane region" description="Helical" evidence="7">
    <location>
        <begin position="472"/>
        <end position="491"/>
    </location>
</feature>
<protein>
    <submittedName>
        <fullName evidence="10">Type II secretion system F family protein</fullName>
    </submittedName>
</protein>
<dbReference type="InterPro" id="IPR055706">
    <property type="entry name" value="Slg1/2_DUF7282"/>
</dbReference>
<reference evidence="10 11" key="1">
    <citation type="submission" date="2020-07" db="EMBL/GenBank/DDBJ databases">
        <title>Halosimplex litoreum sp. nov. and Halosimplex rubrum sp. nov., isolated from different salt environments.</title>
        <authorList>
            <person name="Cui H."/>
        </authorList>
    </citation>
    <scope>NUCLEOTIDE SEQUENCE [LARGE SCALE GENOMIC DNA]</scope>
    <source>
        <strain evidence="10 11">R2</strain>
    </source>
</reference>
<dbReference type="Pfam" id="PF23951">
    <property type="entry name" value="DUF7282"/>
    <property type="match status" value="1"/>
</dbReference>
<feature type="transmembrane region" description="Helical" evidence="7">
    <location>
        <begin position="6"/>
        <end position="29"/>
    </location>
</feature>
<feature type="compositionally biased region" description="Gly residues" evidence="6">
    <location>
        <begin position="374"/>
        <end position="387"/>
    </location>
</feature>
<dbReference type="InterPro" id="IPR018076">
    <property type="entry name" value="T2SS_GspF_dom"/>
</dbReference>
<dbReference type="PANTHER" id="PTHR35402:SF1">
    <property type="entry name" value="TYPE II SECRETION SYSTEM PROTEIN GSPF DOMAIN-CONTAINING PROTEIN"/>
    <property type="match status" value="1"/>
</dbReference>
<dbReference type="PANTHER" id="PTHR35402">
    <property type="entry name" value="INTEGRAL MEMBRANE PROTEIN-RELATED"/>
    <property type="match status" value="1"/>
</dbReference>
<keyword evidence="11" id="KW-1185">Reference proteome</keyword>
<evidence type="ECO:0000313" key="10">
    <source>
        <dbReference type="EMBL" id="QLH83943.1"/>
    </source>
</evidence>
<organism evidence="10 11">
    <name type="scientific">Halosimplex pelagicum</name>
    <dbReference type="NCBI Taxonomy" id="869886"/>
    <lineage>
        <taxon>Archaea</taxon>
        <taxon>Methanobacteriati</taxon>
        <taxon>Methanobacteriota</taxon>
        <taxon>Stenosarchaea group</taxon>
        <taxon>Halobacteria</taxon>
        <taxon>Halobacteriales</taxon>
        <taxon>Haloarculaceae</taxon>
        <taxon>Halosimplex</taxon>
    </lineage>
</organism>
<keyword evidence="5 7" id="KW-0472">Membrane</keyword>
<feature type="domain" description="Type II secretion system protein GspF" evidence="8">
    <location>
        <begin position="180"/>
        <end position="304"/>
    </location>
</feature>
<evidence type="ECO:0000256" key="3">
    <source>
        <dbReference type="ARBA" id="ARBA00022692"/>
    </source>
</evidence>
<evidence type="ECO:0000256" key="7">
    <source>
        <dbReference type="SAM" id="Phobius"/>
    </source>
</evidence>
<dbReference type="GO" id="GO:0005886">
    <property type="term" value="C:plasma membrane"/>
    <property type="evidence" value="ECO:0007669"/>
    <property type="project" value="UniProtKB-SubCell"/>
</dbReference>
<dbReference type="Gene3D" id="1.20.81.30">
    <property type="entry name" value="Type II secretion system (T2SS), domain F"/>
    <property type="match status" value="1"/>
</dbReference>
<evidence type="ECO:0000256" key="6">
    <source>
        <dbReference type="SAM" id="MobiDB-lite"/>
    </source>
</evidence>
<evidence type="ECO:0000256" key="4">
    <source>
        <dbReference type="ARBA" id="ARBA00022989"/>
    </source>
</evidence>
<dbReference type="RefSeq" id="WP_179919042.1">
    <property type="nucleotide sequence ID" value="NZ_CP058909.1"/>
</dbReference>
<dbReference type="GeneID" id="56085107"/>
<feature type="domain" description="DUF7282" evidence="9">
    <location>
        <begin position="722"/>
        <end position="826"/>
    </location>
</feature>
<feature type="transmembrane region" description="Helical" evidence="7">
    <location>
        <begin position="610"/>
        <end position="630"/>
    </location>
</feature>
<dbReference type="Proteomes" id="UP000509346">
    <property type="component" value="Chromosome"/>
</dbReference>
<feature type="transmembrane region" description="Helical" evidence="7">
    <location>
        <begin position="667"/>
        <end position="691"/>
    </location>
</feature>
<feature type="transmembrane region" description="Helical" evidence="7">
    <location>
        <begin position="130"/>
        <end position="152"/>
    </location>
</feature>
<dbReference type="InterPro" id="IPR042094">
    <property type="entry name" value="T2SS_GspF_sf"/>
</dbReference>
<dbReference type="Pfam" id="PF00482">
    <property type="entry name" value="T2SSF"/>
    <property type="match status" value="2"/>
</dbReference>
<dbReference type="AlphaFoldDB" id="A0A7D5P9B3"/>
<evidence type="ECO:0000259" key="9">
    <source>
        <dbReference type="Pfam" id="PF23951"/>
    </source>
</evidence>
<comment type="subcellular location">
    <subcellularLocation>
        <location evidence="1">Cell membrane</location>
        <topology evidence="1">Multi-pass membrane protein</topology>
    </subcellularLocation>
</comment>
<feature type="transmembrane region" description="Helical" evidence="7">
    <location>
        <begin position="703"/>
        <end position="722"/>
    </location>
</feature>
<evidence type="ECO:0000313" key="11">
    <source>
        <dbReference type="Proteomes" id="UP000509346"/>
    </source>
</evidence>
<sequence>MSSVLGLAPLLVALALVALIPLSSLHAGLDTWVTRTARRYFGRYVPEEAPDRRNRLKEAYVDRTYRAYAAETYLVTGVAALAGAILGVYVFGGVLLVLPALGEFIQALPDAMANALGRPELEPELTPNQVFAVLTAGGALSGLVVAGFTYWYRWERPRSHAEVRRRGINEGLPRTVAFVYALSRGGMSTPAVMRTLADNRDVYGHGADEISVAVREMDLFGRDIITAVRNASKRTPSEQFKTFSENFASVLQSGQNLPEFLRDQYERYRDEAVDRQEDILELLATIAEAYVTVLVAGTLFLMTILLVFGLTTTQTINFLRLLAYVMIPLANVLFMVYLAGKLDLLGVASGSETGALAQSMRGRSGVPEANEGAADGGATDGGAGDTGATGERVDAPVADGGYTASSSLREQLAVYDSLRRVRSLVDRPFRGLMRRPTAVLYVTVPIALLSIALRAPAAFSATGVRTRALDDVFIQAALLVIGSFAVVWEIYTRRIRRMEAALPELLERLASLNEAGMSVVEGFERVRESDLGVLSVEVDRICRDLTYGANVDDALRRFGLRVRTTATTRVVTLLTNALRASGNLSPVLRIAGEQAASELKLRRKRRQQMFTYLVVIYISFAVFLVIIVAVQEVLVPSLPNNVPTPENSNRLAVNVESFARFGQVNKAAYTLVFFHTAIVQAVLSGFIAGQLGEGSLKHGAKHAAIMLAVAYGAFLLLSSPVAQVTFDDQTMTGETVTVDSVSLSEGGYVTIRSRTADGEVVGHSEYLAAGSHDDLRIRLESTYSAEMELYAVPHLDTDGDERFGYTGGSVDRTYPTERTRIYDVAQVLRSDRSGSQSLRGLLAGSVPAGGSTTTG</sequence>
<dbReference type="OrthoDB" id="12374at2157"/>
<dbReference type="InterPro" id="IPR056569">
    <property type="entry name" value="ArlJ-like"/>
</dbReference>
<feature type="transmembrane region" description="Helical" evidence="7">
    <location>
        <begin position="289"/>
        <end position="309"/>
    </location>
</feature>
<keyword evidence="4 7" id="KW-1133">Transmembrane helix</keyword>
<evidence type="ECO:0000259" key="8">
    <source>
        <dbReference type="Pfam" id="PF00482"/>
    </source>
</evidence>
<evidence type="ECO:0000256" key="5">
    <source>
        <dbReference type="ARBA" id="ARBA00023136"/>
    </source>
</evidence>
<gene>
    <name evidence="10" type="ORF">HZS54_20920</name>
</gene>
<feature type="transmembrane region" description="Helical" evidence="7">
    <location>
        <begin position="438"/>
        <end position="460"/>
    </location>
</feature>
<proteinExistence type="predicted"/>
<name>A0A7D5P9B3_9EURY</name>
<evidence type="ECO:0000256" key="2">
    <source>
        <dbReference type="ARBA" id="ARBA00022475"/>
    </source>
</evidence>
<evidence type="ECO:0000256" key="1">
    <source>
        <dbReference type="ARBA" id="ARBA00004651"/>
    </source>
</evidence>
<feature type="domain" description="Type II secretion system protein GspF" evidence="8">
    <location>
        <begin position="506"/>
        <end position="629"/>
    </location>
</feature>
<dbReference type="KEGG" id="hpel:HZS54_20920"/>
<keyword evidence="3 7" id="KW-0812">Transmembrane</keyword>
<feature type="transmembrane region" description="Helical" evidence="7">
    <location>
        <begin position="73"/>
        <end position="98"/>
    </location>
</feature>
<dbReference type="EMBL" id="CP058909">
    <property type="protein sequence ID" value="QLH83943.1"/>
    <property type="molecule type" value="Genomic_DNA"/>
</dbReference>
<accession>A0A7D5P9B3</accession>
<feature type="transmembrane region" description="Helical" evidence="7">
    <location>
        <begin position="321"/>
        <end position="340"/>
    </location>
</feature>
<keyword evidence="2" id="KW-1003">Cell membrane</keyword>
<feature type="region of interest" description="Disordered" evidence="6">
    <location>
        <begin position="359"/>
        <end position="402"/>
    </location>
</feature>